<feature type="transmembrane region" description="Helical" evidence="5">
    <location>
        <begin position="20"/>
        <end position="43"/>
    </location>
</feature>
<dbReference type="InterPro" id="IPR036259">
    <property type="entry name" value="MFS_trans_sf"/>
</dbReference>
<sequence>MLDFDHVLLEIGEFGRYQRFVVLLLIVPACFMNAYNSFGLVMLTYTPKHRCASPLSAINSTSAMNYSSVSYERCSVNYFLDGQSEPALTEPCQQWTYDKDIFDETLITRFNLVCDRAIISKNIVAIMQVSSIVGCFLSAYIQDTFGRKMAFIFIVSTYVFGGVTSVFMPSVTTFIIARSFAAMHTISGWNISYIWALEYVGPSKRTLVTTVYCTVYGIGMMTLAGWAYVLRDWQHLGVAISAPFILLLSYCYLVHESPRWLLGAGKYDRCRAVIKTINKWEQSNKKSRKTSLAALDDVITRLHAEQMEENPDFDGSTDTTATYLDLFRGANLRMKTVLITFCWVANALVYTTIAYNTENIGDNLLVTWTLTAAVEAPATISNLLVLNRYGRVLPMVSGMIIAGLCCIGTAPGSAAGVWFVVFLTMVGKFFISMTFGIICQLAGELYPTVARGVGTGLSATFGLLGQTTMPYIVHAAAAYKFLPMVVIGIVAIIGGCTSLFLPETLGQSMPQTLADAESHGNVGTGAFRGHCHRLKLILTCRDLSKNKNAVLQCIEEEEANEAEAADAML</sequence>
<dbReference type="GO" id="GO:0022857">
    <property type="term" value="F:transmembrane transporter activity"/>
    <property type="evidence" value="ECO:0007669"/>
    <property type="project" value="InterPro"/>
</dbReference>
<dbReference type="AlphaFoldDB" id="A0A914X102"/>
<dbReference type="Proteomes" id="UP000887566">
    <property type="component" value="Unplaced"/>
</dbReference>
<feature type="transmembrane region" description="Helical" evidence="5">
    <location>
        <begin position="392"/>
        <end position="410"/>
    </location>
</feature>
<reference evidence="8" key="1">
    <citation type="submission" date="2022-11" db="UniProtKB">
        <authorList>
            <consortium name="WormBaseParasite"/>
        </authorList>
    </citation>
    <scope>IDENTIFICATION</scope>
</reference>
<feature type="transmembrane region" description="Helical" evidence="5">
    <location>
        <begin position="207"/>
        <end position="229"/>
    </location>
</feature>
<keyword evidence="3 5" id="KW-1133">Transmembrane helix</keyword>
<organism evidence="7 8">
    <name type="scientific">Plectus sambesii</name>
    <dbReference type="NCBI Taxonomy" id="2011161"/>
    <lineage>
        <taxon>Eukaryota</taxon>
        <taxon>Metazoa</taxon>
        <taxon>Ecdysozoa</taxon>
        <taxon>Nematoda</taxon>
        <taxon>Chromadorea</taxon>
        <taxon>Plectida</taxon>
        <taxon>Plectina</taxon>
        <taxon>Plectoidea</taxon>
        <taxon>Plectidae</taxon>
        <taxon>Plectus</taxon>
    </lineage>
</organism>
<evidence type="ECO:0000256" key="1">
    <source>
        <dbReference type="ARBA" id="ARBA00004141"/>
    </source>
</evidence>
<proteinExistence type="predicted"/>
<evidence type="ECO:0000313" key="8">
    <source>
        <dbReference type="WBParaSite" id="PSAMB.scaffold619size45556.g7394.t1"/>
    </source>
</evidence>
<keyword evidence="4 5" id="KW-0472">Membrane</keyword>
<dbReference type="Gene3D" id="1.20.1250.20">
    <property type="entry name" value="MFS general substrate transporter like domains"/>
    <property type="match status" value="1"/>
</dbReference>
<feature type="transmembrane region" description="Helical" evidence="5">
    <location>
        <begin position="481"/>
        <end position="501"/>
    </location>
</feature>
<protein>
    <submittedName>
        <fullName evidence="8">Major facilitator superfamily (MFS) profile domain-containing protein</fullName>
    </submittedName>
</protein>
<feature type="transmembrane region" description="Helical" evidence="5">
    <location>
        <begin position="235"/>
        <end position="253"/>
    </location>
</feature>
<evidence type="ECO:0000313" key="7">
    <source>
        <dbReference type="Proteomes" id="UP000887566"/>
    </source>
</evidence>
<dbReference type="Pfam" id="PF00083">
    <property type="entry name" value="Sugar_tr"/>
    <property type="match status" value="1"/>
</dbReference>
<comment type="subcellular location">
    <subcellularLocation>
        <location evidence="1">Membrane</location>
        <topology evidence="1">Multi-pass membrane protein</topology>
    </subcellularLocation>
</comment>
<dbReference type="PROSITE" id="PS50850">
    <property type="entry name" value="MFS"/>
    <property type="match status" value="1"/>
</dbReference>
<feature type="transmembrane region" description="Helical" evidence="5">
    <location>
        <begin position="449"/>
        <end position="469"/>
    </location>
</feature>
<keyword evidence="7" id="KW-1185">Reference proteome</keyword>
<dbReference type="InterPro" id="IPR020846">
    <property type="entry name" value="MFS_dom"/>
</dbReference>
<dbReference type="InterPro" id="IPR005828">
    <property type="entry name" value="MFS_sugar_transport-like"/>
</dbReference>
<dbReference type="SUPFAM" id="SSF103473">
    <property type="entry name" value="MFS general substrate transporter"/>
    <property type="match status" value="1"/>
</dbReference>
<evidence type="ECO:0000256" key="2">
    <source>
        <dbReference type="ARBA" id="ARBA00022692"/>
    </source>
</evidence>
<dbReference type="PANTHER" id="PTHR24064">
    <property type="entry name" value="SOLUTE CARRIER FAMILY 22 MEMBER"/>
    <property type="match status" value="1"/>
</dbReference>
<evidence type="ECO:0000256" key="3">
    <source>
        <dbReference type="ARBA" id="ARBA00022989"/>
    </source>
</evidence>
<feature type="transmembrane region" description="Helical" evidence="5">
    <location>
        <begin position="150"/>
        <end position="168"/>
    </location>
</feature>
<evidence type="ECO:0000256" key="4">
    <source>
        <dbReference type="ARBA" id="ARBA00023136"/>
    </source>
</evidence>
<name>A0A914X102_9BILA</name>
<dbReference type="GO" id="GO:0016020">
    <property type="term" value="C:membrane"/>
    <property type="evidence" value="ECO:0007669"/>
    <property type="project" value="UniProtKB-SubCell"/>
</dbReference>
<evidence type="ECO:0000259" key="6">
    <source>
        <dbReference type="PROSITE" id="PS50850"/>
    </source>
</evidence>
<feature type="domain" description="Major facilitator superfamily (MFS) profile" evidence="6">
    <location>
        <begin position="70"/>
        <end position="506"/>
    </location>
</feature>
<keyword evidence="2 5" id="KW-0812">Transmembrane</keyword>
<feature type="transmembrane region" description="Helical" evidence="5">
    <location>
        <begin position="365"/>
        <end position="385"/>
    </location>
</feature>
<dbReference type="WBParaSite" id="PSAMB.scaffold619size45556.g7394.t1">
    <property type="protein sequence ID" value="PSAMB.scaffold619size45556.g7394.t1"/>
    <property type="gene ID" value="PSAMB.scaffold619size45556.g7394"/>
</dbReference>
<evidence type="ECO:0000256" key="5">
    <source>
        <dbReference type="SAM" id="Phobius"/>
    </source>
</evidence>
<accession>A0A914X102</accession>
<feature type="transmembrane region" description="Helical" evidence="5">
    <location>
        <begin position="174"/>
        <end position="195"/>
    </location>
</feature>
<feature type="transmembrane region" description="Helical" evidence="5">
    <location>
        <begin position="336"/>
        <end position="353"/>
    </location>
</feature>
<feature type="transmembrane region" description="Helical" evidence="5">
    <location>
        <begin position="416"/>
        <end position="437"/>
    </location>
</feature>